<keyword evidence="5" id="KW-1185">Reference proteome</keyword>
<evidence type="ECO:0000256" key="2">
    <source>
        <dbReference type="ARBA" id="ARBA00022840"/>
    </source>
</evidence>
<dbReference type="KEGG" id="mff:MFFC18_44950"/>
<reference evidence="4 5" key="1">
    <citation type="submission" date="2019-08" db="EMBL/GenBank/DDBJ databases">
        <title>Deep-cultivation of Planctomycetes and their phenomic and genomic characterization uncovers novel biology.</title>
        <authorList>
            <person name="Wiegand S."/>
            <person name="Jogler M."/>
            <person name="Boedeker C."/>
            <person name="Pinto D."/>
            <person name="Vollmers J."/>
            <person name="Rivas-Marin E."/>
            <person name="Kohn T."/>
            <person name="Peeters S.H."/>
            <person name="Heuer A."/>
            <person name="Rast P."/>
            <person name="Oberbeckmann S."/>
            <person name="Bunk B."/>
            <person name="Jeske O."/>
            <person name="Meyerdierks A."/>
            <person name="Storesund J.E."/>
            <person name="Kallscheuer N."/>
            <person name="Luecker S."/>
            <person name="Lage O.M."/>
            <person name="Pohl T."/>
            <person name="Merkel B.J."/>
            <person name="Hornburger P."/>
            <person name="Mueller R.-W."/>
            <person name="Bruemmer F."/>
            <person name="Labrenz M."/>
            <person name="Spormann A.M."/>
            <person name="Op den Camp H."/>
            <person name="Overmann J."/>
            <person name="Amann R."/>
            <person name="Jetten M.S.M."/>
            <person name="Mascher T."/>
            <person name="Medema M.H."/>
            <person name="Devos D.P."/>
            <person name="Kaster A.-K."/>
            <person name="Ovreas L."/>
            <person name="Rohde M."/>
            <person name="Galperin M.Y."/>
            <person name="Jogler C."/>
        </authorList>
    </citation>
    <scope>NUCLEOTIDE SEQUENCE [LARGE SCALE GENOMIC DNA]</scope>
    <source>
        <strain evidence="4 5">FC18</strain>
    </source>
</reference>
<dbReference type="InterPro" id="IPR051681">
    <property type="entry name" value="Ser/Thr_Kinases-Pseudokinases"/>
</dbReference>
<dbReference type="RefSeq" id="WP_075083859.1">
    <property type="nucleotide sequence ID" value="NZ_CP042912.1"/>
</dbReference>
<dbReference type="Proteomes" id="UP000322214">
    <property type="component" value="Chromosome"/>
</dbReference>
<dbReference type="SMART" id="SM00220">
    <property type="entry name" value="S_TKc"/>
    <property type="match status" value="1"/>
</dbReference>
<dbReference type="InterPro" id="IPR011009">
    <property type="entry name" value="Kinase-like_dom_sf"/>
</dbReference>
<keyword evidence="2" id="KW-0067">ATP-binding</keyword>
<evidence type="ECO:0000259" key="3">
    <source>
        <dbReference type="PROSITE" id="PS50011"/>
    </source>
</evidence>
<name>A0A5B9PEB7_9BACT</name>
<keyword evidence="4" id="KW-0808">Transferase</keyword>
<dbReference type="PANTHER" id="PTHR44329">
    <property type="entry name" value="SERINE/THREONINE-PROTEIN KINASE TNNI3K-RELATED"/>
    <property type="match status" value="1"/>
</dbReference>
<dbReference type="InterPro" id="IPR036525">
    <property type="entry name" value="Tubulin/FtsZ_GTPase_sf"/>
</dbReference>
<dbReference type="CDD" id="cd14014">
    <property type="entry name" value="STKc_PknB_like"/>
    <property type="match status" value="1"/>
</dbReference>
<dbReference type="InterPro" id="IPR025904">
    <property type="entry name" value="Tubulin-like"/>
</dbReference>
<dbReference type="STRING" id="980251.GCA_001642875_01074"/>
<dbReference type="Pfam" id="PF13809">
    <property type="entry name" value="Tubulin_2"/>
    <property type="match status" value="1"/>
</dbReference>
<dbReference type="Gene3D" id="3.40.50.1440">
    <property type="entry name" value="Tubulin/FtsZ, GTPase domain"/>
    <property type="match status" value="1"/>
</dbReference>
<dbReference type="Gene3D" id="1.10.510.10">
    <property type="entry name" value="Transferase(Phosphotransferase) domain 1"/>
    <property type="match status" value="1"/>
</dbReference>
<sequence>MSTKPKEPAAEILGYKLEQRIGSGGFGEVWSVEGPGGLKKALKIVYGFHDEKRAQAELKALDRVKSLRHPFLLSLERIEVFEGQLIVVTELADASLADHFNSYVSRGEPGIPRDEMLRFMANAAEALDFLSNEKSLQHLDVKPENLLLVGSHVKVADFGLMKDLKAASQSLMQGMTPAYAAPELFDGAPAPSSDQYSLAIMYCEMISGVRPFPGTTPAQLAAQHVHGKPNLRPIPRGDHAAVARALSKDPNVRYPSCMAFVDDLRKQRRTVRIARRRTESRNGGGSETLIYSNEDSSRLDMTEMVSDGALPFQSDSMVAIEPPNCDGSSSKIHPTLVITIGQTANRVGQKFKAKLLMRTGDNEAAPSIRSLFIDSDRKDLARLEAASNDSVSSLETIETPLRKPEDYRARAEVHLGWLSRRWIYNVPRTLQTEGLRPLGRLVFADYFSTICDRLEEVIDEFTKAENLARTADKLSMNPGDVESPRVYIVSSISGGVGSGMMLDLAYTVKLLLAEKGIKHDHVTGVLLHSTYQRTRDPGLSSANAFAFLTEMRHFNEQGYPGDSNLGIPEFDEEGPFQHTYYTELGDDLNQSDFDAKLDEVAEYISLAATTRCSEFFEACRASELEMNHFALRTMGVATTMAGDEKQREALVGKLCQKLIQRWSGVGNDEEDDPAMLAEAILSQLDVEESGIRKRVQAEVVRFRIEDQQQILQAARESAHDSAELNRMLDGVYGDWSEDTVGISGANTTELRKAMDQFLTIDPVAGEFMVTKACYRMLNLDNLCLGAVEATAANLGHRFRGWLTNIARDLDETRNRINSLVEVIAHCQSPDAEMDQSEDFLERHLVQLCAERETEFVKRISREFVQIILNDLQPIDTVVAQVKMNLQMVASEYFDTSDAFDLEHGTNTFDPQRLLLDQVEAKLDVMAEKVERSIFHSLISPEGGFQHVLTDYSILRYNLPNQMRAAAQQVICSVNERLSVEEMIREHDIAPEQLFQWMTGLINEAKPLVNDCGGQMRLLLGMPTQSGETRLPQLIEVNCRLKNTVVNGTDGKVAICFEADDVSLAAVAFRLLVKRPDAVELVKRIHTRDDIDWTSLDDLL</sequence>
<dbReference type="EMBL" id="CP042912">
    <property type="protein sequence ID" value="QEG24574.1"/>
    <property type="molecule type" value="Genomic_DNA"/>
</dbReference>
<dbReference type="SUPFAM" id="SSF56112">
    <property type="entry name" value="Protein kinase-like (PK-like)"/>
    <property type="match status" value="1"/>
</dbReference>
<feature type="domain" description="Protein kinase" evidence="3">
    <location>
        <begin position="15"/>
        <end position="265"/>
    </location>
</feature>
<dbReference type="GO" id="GO:0005524">
    <property type="term" value="F:ATP binding"/>
    <property type="evidence" value="ECO:0007669"/>
    <property type="project" value="UniProtKB-KW"/>
</dbReference>
<dbReference type="EC" id="2.7.11.1" evidence="4"/>
<evidence type="ECO:0000313" key="4">
    <source>
        <dbReference type="EMBL" id="QEG24574.1"/>
    </source>
</evidence>
<dbReference type="AlphaFoldDB" id="A0A5B9PEB7"/>
<keyword evidence="4" id="KW-0418">Kinase</keyword>
<accession>A0A5B9PEB7</accession>
<dbReference type="OrthoDB" id="278998at2"/>
<gene>
    <name evidence="4" type="primary">pknF</name>
    <name evidence="4" type="ORF">MFFC18_44950</name>
</gene>
<dbReference type="PROSITE" id="PS50011">
    <property type="entry name" value="PROTEIN_KINASE_DOM"/>
    <property type="match status" value="1"/>
</dbReference>
<evidence type="ECO:0000313" key="5">
    <source>
        <dbReference type="Proteomes" id="UP000322214"/>
    </source>
</evidence>
<dbReference type="InterPro" id="IPR000719">
    <property type="entry name" value="Prot_kinase_dom"/>
</dbReference>
<dbReference type="InterPro" id="IPR008271">
    <property type="entry name" value="Ser/Thr_kinase_AS"/>
</dbReference>
<keyword evidence="1" id="KW-0547">Nucleotide-binding</keyword>
<organism evidence="4 5">
    <name type="scientific">Mariniblastus fucicola</name>
    <dbReference type="NCBI Taxonomy" id="980251"/>
    <lineage>
        <taxon>Bacteria</taxon>
        <taxon>Pseudomonadati</taxon>
        <taxon>Planctomycetota</taxon>
        <taxon>Planctomycetia</taxon>
        <taxon>Pirellulales</taxon>
        <taxon>Pirellulaceae</taxon>
        <taxon>Mariniblastus</taxon>
    </lineage>
</organism>
<dbReference type="GO" id="GO:0004674">
    <property type="term" value="F:protein serine/threonine kinase activity"/>
    <property type="evidence" value="ECO:0007669"/>
    <property type="project" value="UniProtKB-EC"/>
</dbReference>
<dbReference type="PANTHER" id="PTHR44329:SF298">
    <property type="entry name" value="MIXED LINEAGE KINASE DOMAIN-LIKE PROTEIN"/>
    <property type="match status" value="1"/>
</dbReference>
<evidence type="ECO:0000256" key="1">
    <source>
        <dbReference type="ARBA" id="ARBA00022741"/>
    </source>
</evidence>
<dbReference type="Pfam" id="PF00069">
    <property type="entry name" value="Pkinase"/>
    <property type="match status" value="1"/>
</dbReference>
<protein>
    <submittedName>
        <fullName evidence="4">Serine/threonine-protein kinase PknF</fullName>
        <ecNumber evidence="4">2.7.11.1</ecNumber>
    </submittedName>
</protein>
<proteinExistence type="predicted"/>
<dbReference type="PROSITE" id="PS00108">
    <property type="entry name" value="PROTEIN_KINASE_ST"/>
    <property type="match status" value="1"/>
</dbReference>